<proteinExistence type="predicted"/>
<protein>
    <submittedName>
        <fullName evidence="2">Uncharacterized protein</fullName>
    </submittedName>
</protein>
<evidence type="ECO:0000313" key="2">
    <source>
        <dbReference type="EMBL" id="KAE8036894.1"/>
    </source>
</evidence>
<keyword evidence="3" id="KW-1185">Reference proteome</keyword>
<evidence type="ECO:0000313" key="3">
    <source>
        <dbReference type="Proteomes" id="UP000327013"/>
    </source>
</evidence>
<organism evidence="2 3">
    <name type="scientific">Carpinus fangiana</name>
    <dbReference type="NCBI Taxonomy" id="176857"/>
    <lineage>
        <taxon>Eukaryota</taxon>
        <taxon>Viridiplantae</taxon>
        <taxon>Streptophyta</taxon>
        <taxon>Embryophyta</taxon>
        <taxon>Tracheophyta</taxon>
        <taxon>Spermatophyta</taxon>
        <taxon>Magnoliopsida</taxon>
        <taxon>eudicotyledons</taxon>
        <taxon>Gunneridae</taxon>
        <taxon>Pentapetalae</taxon>
        <taxon>rosids</taxon>
        <taxon>fabids</taxon>
        <taxon>Fagales</taxon>
        <taxon>Betulaceae</taxon>
        <taxon>Carpinus</taxon>
    </lineage>
</organism>
<dbReference type="PANTHER" id="PTHR35285">
    <property type="entry name" value="2-C-METHYL-D-ERYTHRITOL 4-PHOSPHATE CYTIDYLYLTRANSFERASE"/>
    <property type="match status" value="1"/>
</dbReference>
<dbReference type="EMBL" id="CM017324">
    <property type="protein sequence ID" value="KAE8036894.1"/>
    <property type="molecule type" value="Genomic_DNA"/>
</dbReference>
<feature type="signal peptide" evidence="1">
    <location>
        <begin position="1"/>
        <end position="30"/>
    </location>
</feature>
<feature type="chain" id="PRO_5025058437" evidence="1">
    <location>
        <begin position="31"/>
        <end position="304"/>
    </location>
</feature>
<dbReference type="AlphaFoldDB" id="A0A660KM68"/>
<reference evidence="2 3" key="1">
    <citation type="submission" date="2019-06" db="EMBL/GenBank/DDBJ databases">
        <title>A chromosomal-level reference genome of Carpinus fangiana (Coryloideae, Betulaceae).</title>
        <authorList>
            <person name="Yang X."/>
            <person name="Wang Z."/>
            <person name="Zhang L."/>
            <person name="Hao G."/>
            <person name="Liu J."/>
            <person name="Yang Y."/>
        </authorList>
    </citation>
    <scope>NUCLEOTIDE SEQUENCE [LARGE SCALE GENOMIC DNA]</scope>
    <source>
        <strain evidence="2">Cfa_2016G</strain>
        <tissue evidence="2">Leaf</tissue>
    </source>
</reference>
<dbReference type="Proteomes" id="UP000327013">
    <property type="component" value="Chromosome 4"/>
</dbReference>
<name>A0A660KM68_9ROSI</name>
<gene>
    <name evidence="2" type="ORF">FH972_009526</name>
</gene>
<dbReference type="OrthoDB" id="2018140at2759"/>
<sequence length="304" mass="32746">MKTKTASSIMVSALILALLVFVGEVPGGLALPSTTAPAFLWSPHLDDEFSSNLVKDVVNYQTISPKELVRSVLTEGGWSNLLCSGKKLQHPVDLALVFVGKELQSSDISASKHADPALVDFLKESSVSFTRSNFSMAFPYVAASEEETMENLLVSGFTETCGHGLGISDVAFMDSCSVEGEKFEKLADLRSVHDYLASRIGKRQKGQANLVVFCHGGSHTSKEHGKPQYESEIFSELINSVEQSGAKYAALYVSDPFRSIQYPYQELGRFLAEGASGNGSVNSTICDGVCQIKSSLLEGLLVVS</sequence>
<dbReference type="PANTHER" id="PTHR35285:SF1">
    <property type="entry name" value="2-C-METHYL-D-ERYTHRITOL 4-PHOSPHATE CYTIDYLYLTRANSFERASE"/>
    <property type="match status" value="1"/>
</dbReference>
<accession>A0A660KM68</accession>
<evidence type="ECO:0000256" key="1">
    <source>
        <dbReference type="SAM" id="SignalP"/>
    </source>
</evidence>
<keyword evidence="1" id="KW-0732">Signal</keyword>